<protein>
    <recommendedName>
        <fullName evidence="1">MACPF domain-containing protein</fullName>
    </recommendedName>
</protein>
<proteinExistence type="predicted"/>
<evidence type="ECO:0000313" key="2">
    <source>
        <dbReference type="EMBL" id="KAK1939567.1"/>
    </source>
</evidence>
<dbReference type="InterPro" id="IPR020864">
    <property type="entry name" value="MACPF"/>
</dbReference>
<dbReference type="AlphaFoldDB" id="A0AAD9GJD7"/>
<reference evidence="2" key="2">
    <citation type="submission" date="2021-05" db="EMBL/GenBank/DDBJ databases">
        <authorList>
            <person name="Pain A."/>
        </authorList>
    </citation>
    <scope>NUCLEOTIDE SEQUENCE</scope>
    <source>
        <strain evidence="2">1802A</strain>
    </source>
</reference>
<keyword evidence="3" id="KW-1185">Reference proteome</keyword>
<comment type="caution">
    <text evidence="2">The sequence shown here is derived from an EMBL/GenBank/DDBJ whole genome shotgun (WGS) entry which is preliminary data.</text>
</comment>
<dbReference type="PROSITE" id="PS51412">
    <property type="entry name" value="MACPF_2"/>
    <property type="match status" value="1"/>
</dbReference>
<dbReference type="Proteomes" id="UP001195914">
    <property type="component" value="Unassembled WGS sequence"/>
</dbReference>
<accession>A0AAD9GJD7</accession>
<organism evidence="2 3">
    <name type="scientific">Babesia divergens</name>
    <dbReference type="NCBI Taxonomy" id="32595"/>
    <lineage>
        <taxon>Eukaryota</taxon>
        <taxon>Sar</taxon>
        <taxon>Alveolata</taxon>
        <taxon>Apicomplexa</taxon>
        <taxon>Aconoidasida</taxon>
        <taxon>Piroplasmida</taxon>
        <taxon>Babesiidae</taxon>
        <taxon>Babesia</taxon>
    </lineage>
</organism>
<name>A0AAD9GJD7_BABDI</name>
<feature type="domain" description="MACPF" evidence="1">
    <location>
        <begin position="1"/>
        <end position="179"/>
    </location>
</feature>
<reference evidence="2" key="1">
    <citation type="journal article" date="2014" name="Nucleic Acids Res.">
        <title>The evolutionary dynamics of variant antigen genes in Babesia reveal a history of genomic innovation underlying host-parasite interaction.</title>
        <authorList>
            <person name="Jackson A.P."/>
            <person name="Otto T.D."/>
            <person name="Darby A."/>
            <person name="Ramaprasad A."/>
            <person name="Xia D."/>
            <person name="Echaide I.E."/>
            <person name="Farber M."/>
            <person name="Gahlot S."/>
            <person name="Gamble J."/>
            <person name="Gupta D."/>
            <person name="Gupta Y."/>
            <person name="Jackson L."/>
            <person name="Malandrin L."/>
            <person name="Malas T.B."/>
            <person name="Moussa E."/>
            <person name="Nair M."/>
            <person name="Reid A.J."/>
            <person name="Sanders M."/>
            <person name="Sharma J."/>
            <person name="Tracey A."/>
            <person name="Quail M.A."/>
            <person name="Weir W."/>
            <person name="Wastling J.M."/>
            <person name="Hall N."/>
            <person name="Willadsen P."/>
            <person name="Lingelbach K."/>
            <person name="Shiels B."/>
            <person name="Tait A."/>
            <person name="Berriman M."/>
            <person name="Allred D.R."/>
            <person name="Pain A."/>
        </authorList>
    </citation>
    <scope>NUCLEOTIDE SEQUENCE</scope>
    <source>
        <strain evidence="2">1802A</strain>
    </source>
</reference>
<gene>
    <name evidence="2" type="ORF">X943_001103</name>
</gene>
<evidence type="ECO:0000313" key="3">
    <source>
        <dbReference type="Proteomes" id="UP001195914"/>
    </source>
</evidence>
<dbReference type="Pfam" id="PF01823">
    <property type="entry name" value="MACPF"/>
    <property type="match status" value="2"/>
</dbReference>
<dbReference type="EMBL" id="JAHBMH010000007">
    <property type="protein sequence ID" value="KAK1939567.1"/>
    <property type="molecule type" value="Genomic_DNA"/>
</dbReference>
<sequence>MSMLLQIKLTHAFALAVKHLIRRLNASKDCRVGQYGGKKCEKTMQLWYDFFQNYGTHVVTRIILGNKGSDRASDSTNANLKLNATKKVDIKANVEYTDEQKQADSNIHTEINFDMLGGQLDNEHERGNFTAKWPKSTAISPMPIKIELTPFSIVFEALGYKRHYHKALKCYAKSGKGKS</sequence>
<evidence type="ECO:0000259" key="1">
    <source>
        <dbReference type="PROSITE" id="PS51412"/>
    </source>
</evidence>